<reference evidence="1 2" key="1">
    <citation type="submission" date="2011-02" db="EMBL/GenBank/DDBJ databases">
        <authorList>
            <person name="Weinstock G."/>
            <person name="Sodergren E."/>
            <person name="Clifton S."/>
            <person name="Fulton L."/>
            <person name="Fulton B."/>
            <person name="Courtney L."/>
            <person name="Fronick C."/>
            <person name="Harrison M."/>
            <person name="Strong C."/>
            <person name="Farmer C."/>
            <person name="Delahaunty K."/>
            <person name="Markovic C."/>
            <person name="Hall O."/>
            <person name="Minx P."/>
            <person name="Tomlinson C."/>
            <person name="Mitreva M."/>
            <person name="Hou S."/>
            <person name="Chen J."/>
            <person name="Wollam A."/>
            <person name="Pepin K.H."/>
            <person name="Johnson M."/>
            <person name="Bhonagiri V."/>
            <person name="Zhang X."/>
            <person name="Suruliraj S."/>
            <person name="Warren W."/>
            <person name="Chinwalla A."/>
            <person name="Mardis E.R."/>
            <person name="Wilson R.K."/>
        </authorList>
    </citation>
    <scope>NUCLEOTIDE SEQUENCE [LARGE SCALE GENOMIC DNA]</scope>
    <source>
        <strain evidence="1 2">YIT 11859</strain>
    </source>
</reference>
<protein>
    <submittedName>
        <fullName evidence="1">Uncharacterized protein</fullName>
    </submittedName>
</protein>
<organism evidence="1 2">
    <name type="scientific">Parasutterella excrementihominis YIT 11859</name>
    <dbReference type="NCBI Taxonomy" id="762966"/>
    <lineage>
        <taxon>Bacteria</taxon>
        <taxon>Pseudomonadati</taxon>
        <taxon>Pseudomonadota</taxon>
        <taxon>Betaproteobacteria</taxon>
        <taxon>Burkholderiales</taxon>
        <taxon>Sutterellaceae</taxon>
        <taxon>Parasutterella</taxon>
    </lineage>
</organism>
<dbReference type="AlphaFoldDB" id="F3QJ24"/>
<proteinExistence type="predicted"/>
<evidence type="ECO:0000313" key="1">
    <source>
        <dbReference type="EMBL" id="EGG56011.1"/>
    </source>
</evidence>
<dbReference type="Proteomes" id="UP000005156">
    <property type="component" value="Unassembled WGS sequence"/>
</dbReference>
<accession>F3QJ24</accession>
<name>F3QJ24_9BURK</name>
<gene>
    <name evidence="1" type="ORF">HMPREF9439_00924</name>
</gene>
<dbReference type="HOGENOM" id="CLU_2754242_0_0_4"/>
<evidence type="ECO:0000313" key="2">
    <source>
        <dbReference type="Proteomes" id="UP000005156"/>
    </source>
</evidence>
<dbReference type="EMBL" id="AFBP01000020">
    <property type="protein sequence ID" value="EGG56011.1"/>
    <property type="molecule type" value="Genomic_DNA"/>
</dbReference>
<sequence length="70" mass="8260">MQVSYEVGSSRSEQEISTRKRITFVTCNPFFQITKNASFVLNLHRVLTIFNKQPEDDQNYAYIQLKEQND</sequence>
<comment type="caution">
    <text evidence="1">The sequence shown here is derived from an EMBL/GenBank/DDBJ whole genome shotgun (WGS) entry which is preliminary data.</text>
</comment>
<keyword evidence="2" id="KW-1185">Reference proteome</keyword>